<comment type="caution">
    <text evidence="1">The sequence shown here is derived from an EMBL/GenBank/DDBJ whole genome shotgun (WGS) entry which is preliminary data.</text>
</comment>
<sequence>MTSSGNFLPPKPEKIFSPIQVQWEQKDPVTWFPWRQRRGLPQLCIAPQKVIQTQGRPKNLIFRGGKRKGRERQEEGYDDLLFAFVCGSEKHISSRTKG</sequence>
<evidence type="ECO:0000313" key="2">
    <source>
        <dbReference type="Proteomes" id="UP001152622"/>
    </source>
</evidence>
<accession>A0A9Q1EEV0</accession>
<gene>
    <name evidence="1" type="ORF">SKAU_G00364720</name>
</gene>
<protein>
    <submittedName>
        <fullName evidence="1">Uncharacterized protein</fullName>
    </submittedName>
</protein>
<reference evidence="1" key="1">
    <citation type="journal article" date="2023" name="Science">
        <title>Genome structures resolve the early diversification of teleost fishes.</title>
        <authorList>
            <person name="Parey E."/>
            <person name="Louis A."/>
            <person name="Montfort J."/>
            <person name="Bouchez O."/>
            <person name="Roques C."/>
            <person name="Iampietro C."/>
            <person name="Lluch J."/>
            <person name="Castinel A."/>
            <person name="Donnadieu C."/>
            <person name="Desvignes T."/>
            <person name="Floi Bucao C."/>
            <person name="Jouanno E."/>
            <person name="Wen M."/>
            <person name="Mejri S."/>
            <person name="Dirks R."/>
            <person name="Jansen H."/>
            <person name="Henkel C."/>
            <person name="Chen W.J."/>
            <person name="Zahm M."/>
            <person name="Cabau C."/>
            <person name="Klopp C."/>
            <person name="Thompson A.W."/>
            <person name="Robinson-Rechavi M."/>
            <person name="Braasch I."/>
            <person name="Lecointre G."/>
            <person name="Bobe J."/>
            <person name="Postlethwait J.H."/>
            <person name="Berthelot C."/>
            <person name="Roest Crollius H."/>
            <person name="Guiguen Y."/>
        </authorList>
    </citation>
    <scope>NUCLEOTIDE SEQUENCE</scope>
    <source>
        <strain evidence="1">WJC10195</strain>
    </source>
</reference>
<evidence type="ECO:0000313" key="1">
    <source>
        <dbReference type="EMBL" id="KAJ8337506.1"/>
    </source>
</evidence>
<name>A0A9Q1EEV0_SYNKA</name>
<dbReference type="EMBL" id="JAINUF010000018">
    <property type="protein sequence ID" value="KAJ8337506.1"/>
    <property type="molecule type" value="Genomic_DNA"/>
</dbReference>
<keyword evidence="2" id="KW-1185">Reference proteome</keyword>
<dbReference type="AlphaFoldDB" id="A0A9Q1EEV0"/>
<dbReference type="Proteomes" id="UP001152622">
    <property type="component" value="Chromosome 18"/>
</dbReference>
<proteinExistence type="predicted"/>
<organism evidence="1 2">
    <name type="scientific">Synaphobranchus kaupii</name>
    <name type="common">Kaup's arrowtooth eel</name>
    <dbReference type="NCBI Taxonomy" id="118154"/>
    <lineage>
        <taxon>Eukaryota</taxon>
        <taxon>Metazoa</taxon>
        <taxon>Chordata</taxon>
        <taxon>Craniata</taxon>
        <taxon>Vertebrata</taxon>
        <taxon>Euteleostomi</taxon>
        <taxon>Actinopterygii</taxon>
        <taxon>Neopterygii</taxon>
        <taxon>Teleostei</taxon>
        <taxon>Anguilliformes</taxon>
        <taxon>Synaphobranchidae</taxon>
        <taxon>Synaphobranchus</taxon>
    </lineage>
</organism>